<proteinExistence type="predicted"/>
<dbReference type="InterPro" id="IPR036055">
    <property type="entry name" value="LDL_receptor-like_sf"/>
</dbReference>
<dbReference type="PROSITE" id="PS01209">
    <property type="entry name" value="LDLRA_1"/>
    <property type="match status" value="1"/>
</dbReference>
<comment type="caution">
    <text evidence="2">Lacks conserved residue(s) required for the propagation of feature annotation.</text>
</comment>
<reference evidence="3" key="1">
    <citation type="journal article" date="2011" name="Genome Biol.">
        <title>The draft genome of the carcinogenic human liver fluke Clonorchis sinensis.</title>
        <authorList>
            <person name="Wang X."/>
            <person name="Chen W."/>
            <person name="Huang Y."/>
            <person name="Sun J."/>
            <person name="Men J."/>
            <person name="Liu H."/>
            <person name="Luo F."/>
            <person name="Guo L."/>
            <person name="Lv X."/>
            <person name="Deng C."/>
            <person name="Zhou C."/>
            <person name="Fan Y."/>
            <person name="Li X."/>
            <person name="Huang L."/>
            <person name="Hu Y."/>
            <person name="Liang C."/>
            <person name="Hu X."/>
            <person name="Xu J."/>
            <person name="Yu X."/>
        </authorList>
    </citation>
    <scope>NUCLEOTIDE SEQUENCE [LARGE SCALE GENOMIC DNA]</scope>
    <source>
        <strain evidence="3">Henan</strain>
    </source>
</reference>
<keyword evidence="4" id="KW-1185">Reference proteome</keyword>
<dbReference type="CDD" id="cd00112">
    <property type="entry name" value="LDLa"/>
    <property type="match status" value="1"/>
</dbReference>
<evidence type="ECO:0000313" key="3">
    <source>
        <dbReference type="EMBL" id="GAA53620.1"/>
    </source>
</evidence>
<evidence type="ECO:0008006" key="5">
    <source>
        <dbReference type="Google" id="ProtNLM"/>
    </source>
</evidence>
<dbReference type="Gene3D" id="4.10.400.10">
    <property type="entry name" value="Low-density Lipoprotein Receptor"/>
    <property type="match status" value="1"/>
</dbReference>
<dbReference type="SMART" id="SM00192">
    <property type="entry name" value="LDLa"/>
    <property type="match status" value="1"/>
</dbReference>
<evidence type="ECO:0000256" key="1">
    <source>
        <dbReference type="ARBA" id="ARBA00023157"/>
    </source>
</evidence>
<evidence type="ECO:0000313" key="4">
    <source>
        <dbReference type="Proteomes" id="UP000008909"/>
    </source>
</evidence>
<protein>
    <recommendedName>
        <fullName evidence="5">MANSC domain-containing protein</fullName>
    </recommendedName>
</protein>
<dbReference type="AlphaFoldDB" id="G7YKY9"/>
<evidence type="ECO:0000256" key="2">
    <source>
        <dbReference type="PROSITE-ProRule" id="PRU00124"/>
    </source>
</evidence>
<dbReference type="PROSITE" id="PS50068">
    <property type="entry name" value="LDLRA_2"/>
    <property type="match status" value="1"/>
</dbReference>
<name>G7YKY9_CLOSI</name>
<gene>
    <name evidence="3" type="ORF">CLF_110639</name>
</gene>
<feature type="non-terminal residue" evidence="3">
    <location>
        <position position="1"/>
    </location>
</feature>
<dbReference type="InterPro" id="IPR002172">
    <property type="entry name" value="LDrepeatLR_classA_rpt"/>
</dbReference>
<dbReference type="SUPFAM" id="SSF57424">
    <property type="entry name" value="LDL receptor-like module"/>
    <property type="match status" value="1"/>
</dbReference>
<dbReference type="InterPro" id="IPR023415">
    <property type="entry name" value="LDLR_class-A_CS"/>
</dbReference>
<keyword evidence="1 2" id="KW-1015">Disulfide bond</keyword>
<dbReference type="Proteomes" id="UP000008909">
    <property type="component" value="Unassembled WGS sequence"/>
</dbReference>
<reference key="2">
    <citation type="submission" date="2011-10" db="EMBL/GenBank/DDBJ databases">
        <title>The genome and transcriptome sequence of Clonorchis sinensis provide insights into the carcinogenic liver fluke.</title>
        <authorList>
            <person name="Wang X."/>
            <person name="Huang Y."/>
            <person name="Chen W."/>
            <person name="Liu H."/>
            <person name="Guo L."/>
            <person name="Chen Y."/>
            <person name="Luo F."/>
            <person name="Zhou W."/>
            <person name="Sun J."/>
            <person name="Mao Q."/>
            <person name="Liang P."/>
            <person name="Zhou C."/>
            <person name="Tian Y."/>
            <person name="Men J."/>
            <person name="Lv X."/>
            <person name="Huang L."/>
            <person name="Zhou J."/>
            <person name="Hu Y."/>
            <person name="Li R."/>
            <person name="Zhang F."/>
            <person name="Lei H."/>
            <person name="Li X."/>
            <person name="Hu X."/>
            <person name="Liang C."/>
            <person name="Xu J."/>
            <person name="Wu Z."/>
            <person name="Yu X."/>
        </authorList>
    </citation>
    <scope>NUCLEOTIDE SEQUENCE</scope>
    <source>
        <strain>Henan</strain>
    </source>
</reference>
<feature type="disulfide bond" evidence="2">
    <location>
        <begin position="142"/>
        <end position="157"/>
    </location>
</feature>
<sequence length="605" mass="68300">LGTERVLQLNDLFVYEQLMDFQNCNGNCGAVHWKNFRPRAAPHDCFLFNCGQTNSCTYSEREGYDVVTLSKKTAPHFAGLNGPCDQTRTCSTNHSICSNGQCVCKPNWINKDMECVRSVCESPSLQFQCNDASTCVAIYDRCNGIIECPDGSDEVDCAFASSGIPSSKTSLSSSNRTHSLAPLATNNLPRPVHEALTNFDDLSGFRKHLHRNPADIGYNAKGSSSPTPFHDRRRADVIHTPPPIWEGTDATSDGLTEYRPRSLRFSTRPHPVRNGMLDWSEGQPYSGEYEPDPYQPRNSFVEYPYFGDSHPRGDRKATKINLGHGTSRTWSSLYPDTYATHTDPERRFQRFPLRDSSLDEEYRPHHYFPTDNIPEEELIDSSVIAGLPVSDWERSGPSSRSGRLYSLRRNVQAAMSPERSTKDEIFPGFSRLNKSSRDARVGFELWTLWSLWTEVVDEVRYLDITSIPKFQRVLWAQYTMSVARTGNRQQVSCIDVNNRHALDPDANSFLNGNFVSRDFFGTFSEVNGIVIVGTIKHLRLNLTGYSFPISLGLRTRTLTKCLGNGNFRYPEVNSARLLLYSPSLLADEQTNNQAAHPTTYIPLHR</sequence>
<accession>G7YKY9</accession>
<dbReference type="EMBL" id="DF143544">
    <property type="protein sequence ID" value="GAA53620.1"/>
    <property type="molecule type" value="Genomic_DNA"/>
</dbReference>
<organism evidence="3 4">
    <name type="scientific">Clonorchis sinensis</name>
    <name type="common">Chinese liver fluke</name>
    <dbReference type="NCBI Taxonomy" id="79923"/>
    <lineage>
        <taxon>Eukaryota</taxon>
        <taxon>Metazoa</taxon>
        <taxon>Spiralia</taxon>
        <taxon>Lophotrochozoa</taxon>
        <taxon>Platyhelminthes</taxon>
        <taxon>Trematoda</taxon>
        <taxon>Digenea</taxon>
        <taxon>Opisthorchiida</taxon>
        <taxon>Opisthorchiata</taxon>
        <taxon>Opisthorchiidae</taxon>
        <taxon>Clonorchis</taxon>
    </lineage>
</organism>
<dbReference type="Pfam" id="PF00057">
    <property type="entry name" value="Ldl_recept_a"/>
    <property type="match status" value="1"/>
</dbReference>